<accession>A0ABV3FYE4</accession>
<dbReference type="EMBL" id="JBFAKC010000010">
    <property type="protein sequence ID" value="MEV0710449.1"/>
    <property type="molecule type" value="Genomic_DNA"/>
</dbReference>
<gene>
    <name evidence="1" type="ORF">AB0I48_23055</name>
</gene>
<comment type="caution">
    <text evidence="1">The sequence shown here is derived from an EMBL/GenBank/DDBJ whole genome shotgun (WGS) entry which is preliminary data.</text>
</comment>
<proteinExistence type="predicted"/>
<sequence length="305" mass="33721">MSTAVEPSRWQQRITGEWVGRPSLFDAQGTWCGFENIRRSSVFRDGVTTYYMDGGIEGGGALAGRFALAAPFAFGVTDSDADRLYTGPDFFGAGQPYGSFVDAHYYGPGWQVSLNTWNQTIEDTQVYSSVLRQGPAMVGVFNGLYTRVPDLVQDHLAHETRCGAVPFILPSKEVSRYAGACELWGADQRPIGPVRMELAIDPLNLLTARHEITWSGAIDYDYRTLARRDGARLFYEGPDGWGNATAYGRANYPLVHFADGKRLQGREFVMDAEPGMGAGSRIAVVYEIFEHNRLDAVLHGILERS</sequence>
<dbReference type="Proteomes" id="UP001551695">
    <property type="component" value="Unassembled WGS sequence"/>
</dbReference>
<name>A0ABV3FYE4_9NOCA</name>
<reference evidence="1 2" key="1">
    <citation type="submission" date="2024-06" db="EMBL/GenBank/DDBJ databases">
        <title>The Natural Products Discovery Center: Release of the First 8490 Sequenced Strains for Exploring Actinobacteria Biosynthetic Diversity.</title>
        <authorList>
            <person name="Kalkreuter E."/>
            <person name="Kautsar S.A."/>
            <person name="Yang D."/>
            <person name="Bader C.D."/>
            <person name="Teijaro C.N."/>
            <person name="Fluegel L."/>
            <person name="Davis C.M."/>
            <person name="Simpson J.R."/>
            <person name="Lauterbach L."/>
            <person name="Steele A.D."/>
            <person name="Gui C."/>
            <person name="Meng S."/>
            <person name="Li G."/>
            <person name="Viehrig K."/>
            <person name="Ye F."/>
            <person name="Su P."/>
            <person name="Kiefer A.F."/>
            <person name="Nichols A."/>
            <person name="Cepeda A.J."/>
            <person name="Yan W."/>
            <person name="Fan B."/>
            <person name="Jiang Y."/>
            <person name="Adhikari A."/>
            <person name="Zheng C.-J."/>
            <person name="Schuster L."/>
            <person name="Cowan T.M."/>
            <person name="Smanski M.J."/>
            <person name="Chevrette M.G."/>
            <person name="De Carvalho L.P.S."/>
            <person name="Shen B."/>
        </authorList>
    </citation>
    <scope>NUCLEOTIDE SEQUENCE [LARGE SCALE GENOMIC DNA]</scope>
    <source>
        <strain evidence="1 2">NPDC050403</strain>
    </source>
</reference>
<protein>
    <submittedName>
        <fullName evidence="1">Uncharacterized protein</fullName>
    </submittedName>
</protein>
<organism evidence="1 2">
    <name type="scientific">Nocardia aurea</name>
    <dbReference type="NCBI Taxonomy" id="2144174"/>
    <lineage>
        <taxon>Bacteria</taxon>
        <taxon>Bacillati</taxon>
        <taxon>Actinomycetota</taxon>
        <taxon>Actinomycetes</taxon>
        <taxon>Mycobacteriales</taxon>
        <taxon>Nocardiaceae</taxon>
        <taxon>Nocardia</taxon>
    </lineage>
</organism>
<dbReference type="RefSeq" id="WP_357786350.1">
    <property type="nucleotide sequence ID" value="NZ_JBFAKC010000010.1"/>
</dbReference>
<evidence type="ECO:0000313" key="1">
    <source>
        <dbReference type="EMBL" id="MEV0710449.1"/>
    </source>
</evidence>
<keyword evidence="2" id="KW-1185">Reference proteome</keyword>
<evidence type="ECO:0000313" key="2">
    <source>
        <dbReference type="Proteomes" id="UP001551695"/>
    </source>
</evidence>